<keyword evidence="2" id="KW-0813">Transport</keyword>
<feature type="region of interest" description="Disordered" evidence="7">
    <location>
        <begin position="1"/>
        <end position="20"/>
    </location>
</feature>
<reference evidence="11" key="2">
    <citation type="journal article" date="2013" name="G3 (Bethesda)">
        <title>Genomes of Ashbya fungi isolated from insects reveal four mating-type loci, numerous translocations, lack of transposons, and distinct gene duplications.</title>
        <authorList>
            <person name="Dietrich F.S."/>
            <person name="Voegeli S."/>
            <person name="Kuo S."/>
            <person name="Philippsen P."/>
        </authorList>
    </citation>
    <scope>GENOME REANNOTATION</scope>
    <source>
        <strain evidence="11">ATCC 10895 / CBS 109.51 / FGSC 9923 / NRRL Y-1056</strain>
    </source>
</reference>
<feature type="transmembrane region" description="Helical" evidence="8">
    <location>
        <begin position="452"/>
        <end position="473"/>
    </location>
</feature>
<feature type="compositionally biased region" description="Polar residues" evidence="7">
    <location>
        <begin position="291"/>
        <end position="300"/>
    </location>
</feature>
<dbReference type="Proteomes" id="UP000000591">
    <property type="component" value="Chromosome VII"/>
</dbReference>
<feature type="transmembrane region" description="Helical" evidence="8">
    <location>
        <begin position="547"/>
        <end position="568"/>
    </location>
</feature>
<dbReference type="InParanoid" id="Q750M5"/>
<evidence type="ECO:0000259" key="9">
    <source>
        <dbReference type="PROSITE" id="PS50850"/>
    </source>
</evidence>
<keyword evidence="11" id="KW-1185">Reference proteome</keyword>
<dbReference type="GO" id="GO:0005886">
    <property type="term" value="C:plasma membrane"/>
    <property type="evidence" value="ECO:0000318"/>
    <property type="project" value="GO_Central"/>
</dbReference>
<dbReference type="eggNOG" id="KOG0255">
    <property type="taxonomic scope" value="Eukaryota"/>
</dbReference>
<comment type="similarity">
    <text evidence="6">Belongs to the major facilitator superfamily. CAR1 family.</text>
</comment>
<dbReference type="Pfam" id="PF07690">
    <property type="entry name" value="MFS_1"/>
    <property type="match status" value="1"/>
</dbReference>
<evidence type="ECO:0000313" key="11">
    <source>
        <dbReference type="Proteomes" id="UP000000591"/>
    </source>
</evidence>
<dbReference type="Gene3D" id="1.20.1720.10">
    <property type="entry name" value="Multidrug resistance protein D"/>
    <property type="match status" value="1"/>
</dbReference>
<dbReference type="InterPro" id="IPR020846">
    <property type="entry name" value="MFS_dom"/>
</dbReference>
<dbReference type="FunFam" id="1.20.1720.10:FF:000009">
    <property type="entry name" value="MFS multidrug transporter"/>
    <property type="match status" value="1"/>
</dbReference>
<dbReference type="GO" id="GO:0055085">
    <property type="term" value="P:transmembrane transport"/>
    <property type="evidence" value="ECO:0000318"/>
    <property type="project" value="GO_Central"/>
</dbReference>
<gene>
    <name evidence="10" type="ORF">AGOS_AGL069C</name>
</gene>
<dbReference type="FunFam" id="1.20.1250.20:FF:001026">
    <property type="entry name" value="AGL069Cp"/>
    <property type="match status" value="1"/>
</dbReference>
<evidence type="ECO:0000256" key="7">
    <source>
        <dbReference type="SAM" id="MobiDB-lite"/>
    </source>
</evidence>
<dbReference type="InterPro" id="IPR011701">
    <property type="entry name" value="MFS"/>
</dbReference>
<feature type="transmembrane region" description="Helical" evidence="8">
    <location>
        <begin position="234"/>
        <end position="254"/>
    </location>
</feature>
<evidence type="ECO:0000313" key="10">
    <source>
        <dbReference type="EMBL" id="AAS54421.1"/>
    </source>
</evidence>
<keyword evidence="3 8" id="KW-0812">Transmembrane</keyword>
<dbReference type="SUPFAM" id="SSF103473">
    <property type="entry name" value="MFS general substrate transporter"/>
    <property type="match status" value="1"/>
</dbReference>
<dbReference type="PROSITE" id="PS50850">
    <property type="entry name" value="MFS"/>
    <property type="match status" value="1"/>
</dbReference>
<feature type="transmembrane region" description="Helical" evidence="8">
    <location>
        <begin position="361"/>
        <end position="390"/>
    </location>
</feature>
<dbReference type="AlphaFoldDB" id="Q750M5"/>
<feature type="region of interest" description="Disordered" evidence="7">
    <location>
        <begin position="291"/>
        <end position="321"/>
    </location>
</feature>
<proteinExistence type="inferred from homology"/>
<dbReference type="OMA" id="MWTVRKR"/>
<keyword evidence="4 8" id="KW-1133">Transmembrane helix</keyword>
<feature type="transmembrane region" description="Helical" evidence="8">
    <location>
        <begin position="410"/>
        <end position="431"/>
    </location>
</feature>
<evidence type="ECO:0000256" key="3">
    <source>
        <dbReference type="ARBA" id="ARBA00022692"/>
    </source>
</evidence>
<dbReference type="GO" id="GO:0022857">
    <property type="term" value="F:transmembrane transporter activity"/>
    <property type="evidence" value="ECO:0000318"/>
    <property type="project" value="GO_Central"/>
</dbReference>
<protein>
    <submittedName>
        <fullName evidence="10">AGL069Cp</fullName>
    </submittedName>
</protein>
<feature type="transmembrane region" description="Helical" evidence="8">
    <location>
        <begin position="206"/>
        <end position="228"/>
    </location>
</feature>
<evidence type="ECO:0000256" key="4">
    <source>
        <dbReference type="ARBA" id="ARBA00022989"/>
    </source>
</evidence>
<evidence type="ECO:0000256" key="1">
    <source>
        <dbReference type="ARBA" id="ARBA00004141"/>
    </source>
</evidence>
<keyword evidence="5 8" id="KW-0472">Membrane</keyword>
<feature type="transmembrane region" description="Helical" evidence="8">
    <location>
        <begin position="80"/>
        <end position="102"/>
    </location>
</feature>
<dbReference type="OrthoDB" id="4500315at2759"/>
<dbReference type="HOGENOM" id="CLU_008455_13_0_1"/>
<comment type="subcellular location">
    <subcellularLocation>
        <location evidence="1">Membrane</location>
        <topology evidence="1">Multi-pass membrane protein</topology>
    </subcellularLocation>
</comment>
<reference evidence="10 11" key="1">
    <citation type="journal article" date="2004" name="Science">
        <title>The Ashbya gossypii genome as a tool for mapping the ancient Saccharomyces cerevisiae genome.</title>
        <authorList>
            <person name="Dietrich F.S."/>
            <person name="Voegeli S."/>
            <person name="Brachat S."/>
            <person name="Lerch A."/>
            <person name="Gates K."/>
            <person name="Steiner S."/>
            <person name="Mohr C."/>
            <person name="Pohlmann R."/>
            <person name="Luedi P."/>
            <person name="Choi S."/>
            <person name="Wing R.A."/>
            <person name="Flavier A."/>
            <person name="Gaffney T.D."/>
            <person name="Philippsen P."/>
        </authorList>
    </citation>
    <scope>NUCLEOTIDE SEQUENCE [LARGE SCALE GENOMIC DNA]</scope>
    <source>
        <strain evidence="11">ATCC 10895 / CBS 109.51 / FGSC 9923 / NRRL Y-1056</strain>
    </source>
</reference>
<dbReference type="PANTHER" id="PTHR23502">
    <property type="entry name" value="MAJOR FACILITATOR SUPERFAMILY"/>
    <property type="match status" value="1"/>
</dbReference>
<evidence type="ECO:0000256" key="6">
    <source>
        <dbReference type="ARBA" id="ARBA00038347"/>
    </source>
</evidence>
<dbReference type="GeneID" id="4622896"/>
<sequence length="594" mass="65408">MGFLGIVQPRSGDGESQELPTLDVTGTFAMTREAVEAMRHAGHDTGVDDLQRTKKGIVLNPQPSKHTRDPLNWPIWRRDLALVCVGWHCFVGGGQTSMLAAGFSKLSAELHVPISQVSFLVGPMMLALAIGSVVASPTAVLFGKRMVYLMGILIFLGGSIGCALSNSFASLLIFRMVSGFGLSTVESLPSATIAEIYFAHERAYRLGLYTLLLLGGKNLVPLLGSLVFENLTTHWLFWILTIIAGVNFVLHLLFVPETFWDRTPVPNERSLEETIIARETQAVVCNLSHRTPSLGESTSQSEDDHIGKDPPKQLYDQKNDDATEAPSRIRSHINSMTQSHLTTGLGIFHGRHTMDKWRMVLLRPFVLCSYPAVLLGALMYAFAVVFLIMVSQVIDHAYKDLYGFSSASVGLVYIAPFVGGCLGSLCAGKLSDLLVRSLAMRNHGIYEPEFRLFMAIPAVISTAAGLLGFGFSLKNQAHWIVPTIFFGVLGFGSSMCSTTGITYAVDSYKHFAQESLVTFNIFKNVLGFAFSFFNVNFSLQAGYDKAFLCYTVIELVLGVCAIVIYRWGKLCRSWTDRKALMQFSYHRGERESSV</sequence>
<feature type="transmembrane region" description="Helical" evidence="8">
    <location>
        <begin position="479"/>
        <end position="505"/>
    </location>
</feature>
<dbReference type="RefSeq" id="NP_986597.1">
    <property type="nucleotide sequence ID" value="NM_211659.1"/>
</dbReference>
<feature type="transmembrane region" description="Helical" evidence="8">
    <location>
        <begin position="147"/>
        <end position="174"/>
    </location>
</feature>
<feature type="compositionally biased region" description="Basic and acidic residues" evidence="7">
    <location>
        <begin position="302"/>
        <end position="321"/>
    </location>
</feature>
<dbReference type="EMBL" id="AE016820">
    <property type="protein sequence ID" value="AAS54421.1"/>
    <property type="molecule type" value="Genomic_DNA"/>
</dbReference>
<dbReference type="InterPro" id="IPR036259">
    <property type="entry name" value="MFS_trans_sf"/>
</dbReference>
<evidence type="ECO:0000256" key="8">
    <source>
        <dbReference type="SAM" id="Phobius"/>
    </source>
</evidence>
<organism evidence="10 11">
    <name type="scientific">Eremothecium gossypii (strain ATCC 10895 / CBS 109.51 / FGSC 9923 / NRRL Y-1056)</name>
    <name type="common">Yeast</name>
    <name type="synonym">Ashbya gossypii</name>
    <dbReference type="NCBI Taxonomy" id="284811"/>
    <lineage>
        <taxon>Eukaryota</taxon>
        <taxon>Fungi</taxon>
        <taxon>Dikarya</taxon>
        <taxon>Ascomycota</taxon>
        <taxon>Saccharomycotina</taxon>
        <taxon>Saccharomycetes</taxon>
        <taxon>Saccharomycetales</taxon>
        <taxon>Saccharomycetaceae</taxon>
        <taxon>Eremothecium</taxon>
    </lineage>
</organism>
<evidence type="ECO:0000256" key="5">
    <source>
        <dbReference type="ARBA" id="ARBA00023136"/>
    </source>
</evidence>
<dbReference type="Gene3D" id="1.20.1250.20">
    <property type="entry name" value="MFS general substrate transporter like domains"/>
    <property type="match status" value="1"/>
</dbReference>
<name>Q750M5_EREGS</name>
<dbReference type="PANTHER" id="PTHR23502:SF4">
    <property type="entry name" value="MAJOR FACILITATOR SUPERFAMILY (MFS) PROFILE DOMAIN-CONTAINING PROTEIN-RELATED"/>
    <property type="match status" value="1"/>
</dbReference>
<dbReference type="KEGG" id="ago:AGOS_AGL069C"/>
<feature type="transmembrane region" description="Helical" evidence="8">
    <location>
        <begin position="517"/>
        <end position="535"/>
    </location>
</feature>
<feature type="transmembrane region" description="Helical" evidence="8">
    <location>
        <begin position="114"/>
        <end position="135"/>
    </location>
</feature>
<accession>Q750M5</accession>
<feature type="domain" description="Major facilitator superfamily (MFS) profile" evidence="9">
    <location>
        <begin position="81"/>
        <end position="569"/>
    </location>
</feature>
<evidence type="ECO:0000256" key="2">
    <source>
        <dbReference type="ARBA" id="ARBA00022448"/>
    </source>
</evidence>